<dbReference type="AlphaFoldDB" id="A0A2Z4Y1U8"/>
<dbReference type="Gene3D" id="1.25.40.590">
    <property type="entry name" value="Type IV / VI secretion system, DotU"/>
    <property type="match status" value="1"/>
</dbReference>
<dbReference type="Proteomes" id="UP000251120">
    <property type="component" value="Chromosome"/>
</dbReference>
<dbReference type="Proteomes" id="UP000681131">
    <property type="component" value="Chromosome"/>
</dbReference>
<keyword evidence="1" id="KW-1133">Transmembrane helix</keyword>
<keyword evidence="1" id="KW-0472">Membrane</keyword>
<reference evidence="4 6" key="2">
    <citation type="submission" date="2019-08" db="EMBL/GenBank/DDBJ databases">
        <title>Complete genome sequences of Francisella adeliensis (FSC1325 and FSC1326).</title>
        <authorList>
            <person name="Ohrman C."/>
            <person name="Uneklint I."/>
            <person name="Vallesi A."/>
            <person name="Karlsson L."/>
            <person name="Sjodin A."/>
        </authorList>
    </citation>
    <scope>NUCLEOTIDE SEQUENCE [LARGE SCALE GENOMIC DNA]</scope>
    <source>
        <strain evidence="4 6">FSC1325</strain>
    </source>
</reference>
<dbReference type="RefSeq" id="WP_112870848.1">
    <property type="nucleotide sequence ID" value="NZ_CP021781.1"/>
</dbReference>
<dbReference type="InterPro" id="IPR017732">
    <property type="entry name" value="T4/T6SS_DotU"/>
</dbReference>
<organism evidence="3 5">
    <name type="scientific">Francisella adeliensis</name>
    <dbReference type="NCBI Taxonomy" id="2007306"/>
    <lineage>
        <taxon>Bacteria</taxon>
        <taxon>Pseudomonadati</taxon>
        <taxon>Pseudomonadota</taxon>
        <taxon>Gammaproteobacteria</taxon>
        <taxon>Thiotrichales</taxon>
        <taxon>Francisellaceae</taxon>
        <taxon>Francisella</taxon>
    </lineage>
</organism>
<dbReference type="InterPro" id="IPR038522">
    <property type="entry name" value="T4/T6SS_DotU_sf"/>
</dbReference>
<evidence type="ECO:0000256" key="1">
    <source>
        <dbReference type="SAM" id="Phobius"/>
    </source>
</evidence>
<evidence type="ECO:0000313" key="4">
    <source>
        <dbReference type="EMBL" id="QIW11224.1"/>
    </source>
</evidence>
<sequence>MSKLKELEIVLKVIKKTNEIVQETELDNERIAFFRDEVRKNVFFLQEELQEQYSETVSKFVVFPLLSYVDEKIMFKYENDSASFNWTLLQLEYYHRKDGGEYVFEIIDSLLSDEIYPSICYKTMYFILNEGFLGQYYDNKFDRVFLSYMKKISLVVNKNDYDTSKFYDANNTQRPKKGPNFFKKSALKLCIPLVLFGVSLLYFVY</sequence>
<dbReference type="Pfam" id="PF09850">
    <property type="entry name" value="DotU"/>
    <property type="match status" value="1"/>
</dbReference>
<gene>
    <name evidence="3" type="ORF">CDH04_00570</name>
    <name evidence="4" type="ORF">FZC43_00570</name>
</gene>
<dbReference type="EMBL" id="CP021781">
    <property type="protein sequence ID" value="AXA34673.1"/>
    <property type="molecule type" value="Genomic_DNA"/>
</dbReference>
<reference evidence="3 5" key="1">
    <citation type="submission" date="2017-06" db="EMBL/GenBank/DDBJ databases">
        <title>Complete genome of Francisella adeliensis.</title>
        <authorList>
            <person name="Vallesi A."/>
            <person name="Sjodin A."/>
        </authorList>
    </citation>
    <scope>NUCLEOTIDE SEQUENCE [LARGE SCALE GENOMIC DNA]</scope>
    <source>
        <strain evidence="3 5">FDC440</strain>
    </source>
</reference>
<dbReference type="KEGG" id="fad:CDH04_00570"/>
<evidence type="ECO:0000313" key="5">
    <source>
        <dbReference type="Proteomes" id="UP000251120"/>
    </source>
</evidence>
<accession>A0A2Z4Y1U8</accession>
<feature type="domain" description="Type IV / VI secretion system DotU" evidence="2">
    <location>
        <begin position="25"/>
        <end position="204"/>
    </location>
</feature>
<proteinExistence type="predicted"/>
<dbReference type="EMBL" id="CP043424">
    <property type="protein sequence ID" value="QIW11224.1"/>
    <property type="molecule type" value="Genomic_DNA"/>
</dbReference>
<evidence type="ECO:0000259" key="2">
    <source>
        <dbReference type="Pfam" id="PF09850"/>
    </source>
</evidence>
<protein>
    <submittedName>
        <fullName evidence="3">Developmental protein</fullName>
    </submittedName>
</protein>
<name>A0A2Z4Y1U8_9GAMM</name>
<feature type="transmembrane region" description="Helical" evidence="1">
    <location>
        <begin position="186"/>
        <end position="204"/>
    </location>
</feature>
<keyword evidence="6" id="KW-1185">Reference proteome</keyword>
<evidence type="ECO:0000313" key="3">
    <source>
        <dbReference type="EMBL" id="AXA34673.1"/>
    </source>
</evidence>
<dbReference type="OrthoDB" id="5615290at2"/>
<evidence type="ECO:0000313" key="6">
    <source>
        <dbReference type="Proteomes" id="UP000681131"/>
    </source>
</evidence>
<keyword evidence="1" id="KW-0812">Transmembrane</keyword>